<protein>
    <recommendedName>
        <fullName evidence="3">RNase H type-1 domain-containing protein</fullName>
    </recommendedName>
</protein>
<evidence type="ECO:0000313" key="2">
    <source>
        <dbReference type="Proteomes" id="UP000596661"/>
    </source>
</evidence>
<dbReference type="Proteomes" id="UP000596661">
    <property type="component" value="Chromosome 6"/>
</dbReference>
<sequence>MDKRTELESHCLVAIYTVHIRSSSIMRSYFGRIISKSKELLVDMKDRFISLKFIKRSANNGAHYLTRSTCFIADRSLRASNAPIFVLLNDLII</sequence>
<name>A0A803R3C9_CANSA</name>
<dbReference type="Gramene" id="novel_model_4600_5bd9a17a">
    <property type="protein sequence ID" value="cds.novel_model_4600_5bd9a17a"/>
    <property type="gene ID" value="novel_gene_2410_5bd9a17a"/>
</dbReference>
<organism evidence="1 2">
    <name type="scientific">Cannabis sativa</name>
    <name type="common">Hemp</name>
    <name type="synonym">Marijuana</name>
    <dbReference type="NCBI Taxonomy" id="3483"/>
    <lineage>
        <taxon>Eukaryota</taxon>
        <taxon>Viridiplantae</taxon>
        <taxon>Streptophyta</taxon>
        <taxon>Embryophyta</taxon>
        <taxon>Tracheophyta</taxon>
        <taxon>Spermatophyta</taxon>
        <taxon>Magnoliopsida</taxon>
        <taxon>eudicotyledons</taxon>
        <taxon>Gunneridae</taxon>
        <taxon>Pentapetalae</taxon>
        <taxon>rosids</taxon>
        <taxon>fabids</taxon>
        <taxon>Rosales</taxon>
        <taxon>Cannabaceae</taxon>
        <taxon>Cannabis</taxon>
    </lineage>
</organism>
<evidence type="ECO:0008006" key="3">
    <source>
        <dbReference type="Google" id="ProtNLM"/>
    </source>
</evidence>
<evidence type="ECO:0000313" key="1">
    <source>
        <dbReference type="EnsemblPlants" id="cds.novel_model_4600_5bd9a17a"/>
    </source>
</evidence>
<proteinExistence type="predicted"/>
<dbReference type="AlphaFoldDB" id="A0A803R3C9"/>
<reference evidence="1" key="2">
    <citation type="submission" date="2021-03" db="UniProtKB">
        <authorList>
            <consortium name="EnsemblPlants"/>
        </authorList>
    </citation>
    <scope>IDENTIFICATION</scope>
</reference>
<accession>A0A803R3C9</accession>
<reference evidence="1" key="1">
    <citation type="submission" date="2018-11" db="EMBL/GenBank/DDBJ databases">
        <authorList>
            <person name="Grassa J C."/>
        </authorList>
    </citation>
    <scope>NUCLEOTIDE SEQUENCE [LARGE SCALE GENOMIC DNA]</scope>
</reference>
<dbReference type="EMBL" id="UZAU01000557">
    <property type="status" value="NOT_ANNOTATED_CDS"/>
    <property type="molecule type" value="Genomic_DNA"/>
</dbReference>
<dbReference type="EnsemblPlants" id="novel_model_4600_5bd9a17a">
    <property type="protein sequence ID" value="cds.novel_model_4600_5bd9a17a"/>
    <property type="gene ID" value="novel_gene_2410_5bd9a17a"/>
</dbReference>
<keyword evidence="2" id="KW-1185">Reference proteome</keyword>